<feature type="compositionally biased region" description="Basic and acidic residues" evidence="5">
    <location>
        <begin position="91"/>
        <end position="103"/>
    </location>
</feature>
<keyword evidence="8" id="KW-1185">Reference proteome</keyword>
<dbReference type="PIRSF" id="PIRSF016821">
    <property type="entry name" value="HSP15"/>
    <property type="match status" value="1"/>
</dbReference>
<dbReference type="InterPro" id="IPR025708">
    <property type="entry name" value="HSP15"/>
</dbReference>
<evidence type="ECO:0000256" key="3">
    <source>
        <dbReference type="ARBA" id="ARBA00023125"/>
    </source>
</evidence>
<dbReference type="RefSeq" id="WP_284154450.1">
    <property type="nucleotide sequence ID" value="NZ_AP025516.1"/>
</dbReference>
<evidence type="ECO:0000259" key="6">
    <source>
        <dbReference type="SMART" id="SM00363"/>
    </source>
</evidence>
<evidence type="ECO:0000256" key="1">
    <source>
        <dbReference type="ARBA" id="ARBA00008396"/>
    </source>
</evidence>
<dbReference type="PROSITE" id="PS50889">
    <property type="entry name" value="S4"/>
    <property type="match status" value="1"/>
</dbReference>
<evidence type="ECO:0000313" key="8">
    <source>
        <dbReference type="Proteomes" id="UP000830055"/>
    </source>
</evidence>
<dbReference type="Proteomes" id="UP000830055">
    <property type="component" value="Chromosome"/>
</dbReference>
<dbReference type="Pfam" id="PF01479">
    <property type="entry name" value="S4"/>
    <property type="match status" value="1"/>
</dbReference>
<keyword evidence="7" id="KW-0346">Stress response</keyword>
<name>A0ABM7W947_9BACT</name>
<feature type="domain" description="RNA-binding S4" evidence="6">
    <location>
        <begin position="9"/>
        <end position="76"/>
    </location>
</feature>
<feature type="region of interest" description="Disordered" evidence="5">
    <location>
        <begin position="86"/>
        <end position="131"/>
    </location>
</feature>
<dbReference type="SUPFAM" id="SSF55174">
    <property type="entry name" value="Alpha-L RNA-binding motif"/>
    <property type="match status" value="1"/>
</dbReference>
<feature type="compositionally biased region" description="Basic residues" evidence="5">
    <location>
        <begin position="115"/>
        <end position="131"/>
    </location>
</feature>
<dbReference type="InterPro" id="IPR036986">
    <property type="entry name" value="S4_RNA-bd_sf"/>
</dbReference>
<proteinExistence type="inferred from homology"/>
<reference evidence="7 8" key="1">
    <citation type="submission" date="2022-01" db="EMBL/GenBank/DDBJ databases">
        <title>Desulfofustis limnae sp. nov., a novel mesophilic sulfate-reducing bacterium isolated from marsh soil.</title>
        <authorList>
            <person name="Watanabe M."/>
            <person name="Takahashi A."/>
            <person name="Kojima H."/>
            <person name="Fukui M."/>
        </authorList>
    </citation>
    <scope>NUCLEOTIDE SEQUENCE [LARGE SCALE GENOMIC DNA]</scope>
    <source>
        <strain evidence="7 8">PPLL</strain>
    </source>
</reference>
<gene>
    <name evidence="7" type="primary">hslR</name>
    <name evidence="7" type="ORF">DPPLL_17880</name>
</gene>
<evidence type="ECO:0000256" key="4">
    <source>
        <dbReference type="PROSITE-ProRule" id="PRU00182"/>
    </source>
</evidence>
<sequence length="131" mass="15080">MNEAESPKVRIDKWLWAARFFKTRNQAAQAVSGGKVHVNGARIRPARPVAVNDVLTISKNEISYTIVVRGISAYRRPAVEAQQLYEETEESREIRRREQETRKLLGASHSAPAKRPSKRDRRKIRAFIKKE</sequence>
<organism evidence="7 8">
    <name type="scientific">Desulfofustis limnaeus</name>
    <dbReference type="NCBI Taxonomy" id="2740163"/>
    <lineage>
        <taxon>Bacteria</taxon>
        <taxon>Pseudomonadati</taxon>
        <taxon>Thermodesulfobacteriota</taxon>
        <taxon>Desulfobulbia</taxon>
        <taxon>Desulfobulbales</taxon>
        <taxon>Desulfocapsaceae</taxon>
        <taxon>Desulfofustis</taxon>
    </lineage>
</organism>
<dbReference type="EMBL" id="AP025516">
    <property type="protein sequence ID" value="BDD87423.1"/>
    <property type="molecule type" value="Genomic_DNA"/>
</dbReference>
<evidence type="ECO:0000313" key="7">
    <source>
        <dbReference type="EMBL" id="BDD87423.1"/>
    </source>
</evidence>
<dbReference type="InterPro" id="IPR002942">
    <property type="entry name" value="S4_RNA-bd"/>
</dbReference>
<evidence type="ECO:0000256" key="5">
    <source>
        <dbReference type="SAM" id="MobiDB-lite"/>
    </source>
</evidence>
<dbReference type="CDD" id="cd00165">
    <property type="entry name" value="S4"/>
    <property type="match status" value="1"/>
</dbReference>
<keyword evidence="2 4" id="KW-0694">RNA-binding</keyword>
<accession>A0ABM7W947</accession>
<dbReference type="Gene3D" id="3.10.290.10">
    <property type="entry name" value="RNA-binding S4 domain"/>
    <property type="match status" value="1"/>
</dbReference>
<evidence type="ECO:0000256" key="2">
    <source>
        <dbReference type="ARBA" id="ARBA00022884"/>
    </source>
</evidence>
<comment type="similarity">
    <text evidence="1">Belongs to the HSP15 family.</text>
</comment>
<keyword evidence="3" id="KW-0238">DNA-binding</keyword>
<dbReference type="SMART" id="SM00363">
    <property type="entry name" value="S4"/>
    <property type="match status" value="1"/>
</dbReference>
<protein>
    <submittedName>
        <fullName evidence="7">Heat shock protein 15</fullName>
    </submittedName>
</protein>